<comment type="caution">
    <text evidence="2">The sequence shown here is derived from an EMBL/GenBank/DDBJ whole genome shotgun (WGS) entry which is preliminary data.</text>
</comment>
<keyword evidence="1" id="KW-0472">Membrane</keyword>
<name>A0ABS1SAZ2_9MICO</name>
<evidence type="ECO:0000313" key="3">
    <source>
        <dbReference type="Proteomes" id="UP001645859"/>
    </source>
</evidence>
<keyword evidence="3" id="KW-1185">Reference proteome</keyword>
<dbReference type="EMBL" id="QYAC01000001">
    <property type="protein sequence ID" value="MBL3677711.1"/>
    <property type="molecule type" value="Genomic_DNA"/>
</dbReference>
<keyword evidence="1" id="KW-1133">Transmembrane helix</keyword>
<protein>
    <submittedName>
        <fullName evidence="2">Uncharacterized protein</fullName>
    </submittedName>
</protein>
<feature type="transmembrane region" description="Helical" evidence="1">
    <location>
        <begin position="22"/>
        <end position="45"/>
    </location>
</feature>
<accession>A0ABS1SAZ2</accession>
<keyword evidence="1" id="KW-0812">Transmembrane</keyword>
<organism evidence="2 3">
    <name type="scientific">Leucobacter chromiireducens subsp. solipictus</name>
    <dbReference type="NCBI Taxonomy" id="398235"/>
    <lineage>
        <taxon>Bacteria</taxon>
        <taxon>Bacillati</taxon>
        <taxon>Actinomycetota</taxon>
        <taxon>Actinomycetes</taxon>
        <taxon>Micrococcales</taxon>
        <taxon>Microbacteriaceae</taxon>
        <taxon>Leucobacter</taxon>
    </lineage>
</organism>
<sequence length="200" mass="21361">MTYEPHPQAGQPVPPQRGLPGWAIGLIVTLAALLILMLAAGIWGLTALGRAISEAGPARPLATPEAPLVPAPDHSGEDAGLAAQAAEDSQYIIDTADRYRAARTDGTITALVPGGDTVDPDYIRAFLYVLTDLRSAVRFTPATPDNAGQLREYAEEVAELEQRFLHGEDLDVEVTITREDGSVFESDGKYRTITPKEGTP</sequence>
<dbReference type="RefSeq" id="WP_202342996.1">
    <property type="nucleotide sequence ID" value="NZ_BAAAPI010000009.1"/>
</dbReference>
<reference evidence="2 3" key="1">
    <citation type="submission" date="2018-09" db="EMBL/GenBank/DDBJ databases">
        <title>Comparative genomics of Leucobacter spp.</title>
        <authorList>
            <person name="Reis A.C."/>
            <person name="Kolvenbach B.A."/>
            <person name="Corvini P.F.X."/>
            <person name="Nunes O.C."/>
        </authorList>
    </citation>
    <scope>NUCLEOTIDE SEQUENCE [LARGE SCALE GENOMIC DNA]</scope>
    <source>
        <strain evidence="2 3">TAN 31504</strain>
    </source>
</reference>
<evidence type="ECO:0000313" key="2">
    <source>
        <dbReference type="EMBL" id="MBL3677711.1"/>
    </source>
</evidence>
<evidence type="ECO:0000256" key="1">
    <source>
        <dbReference type="SAM" id="Phobius"/>
    </source>
</evidence>
<dbReference type="Proteomes" id="UP001645859">
    <property type="component" value="Unassembled WGS sequence"/>
</dbReference>
<proteinExistence type="predicted"/>
<gene>
    <name evidence="2" type="ORF">D3230_00100</name>
</gene>